<evidence type="ECO:0000313" key="3">
    <source>
        <dbReference type="EMBL" id="TQV69941.1"/>
    </source>
</evidence>
<evidence type="ECO:0000259" key="2">
    <source>
        <dbReference type="Pfam" id="PF13511"/>
    </source>
</evidence>
<accession>A0A545SYA8</accession>
<dbReference type="RefSeq" id="WP_142929219.1">
    <property type="nucleotide sequence ID" value="NZ_ML660104.1"/>
</dbReference>
<gene>
    <name evidence="3" type="ORF">FKG94_22580</name>
</gene>
<proteinExistence type="predicted"/>
<dbReference type="Gene3D" id="3.55.50.30">
    <property type="match status" value="1"/>
</dbReference>
<dbReference type="EMBL" id="VHSG01000026">
    <property type="protein sequence ID" value="TQV69941.1"/>
    <property type="molecule type" value="Genomic_DNA"/>
</dbReference>
<sequence>MKYLYLSLKAVQRVKAFFFFVAICTFNLLFIFFFGATASASEVKWSSEPYSLYAKGDKLRKVLTDLAAGEGIPVEVEDSIQDMISVRFEEVTRQQIFHGLVDAYGLAWYYDGYRLYIDRLENTKSGTIKLNNVSTLVFKRYLEKLGFAGSEKRFYWRTLDDRGLIYLSGPQAFIDHITEMASTLDDRSKSVDTIYKWVDEKGRTHMSTDESEAPQHSDIIEIQRGASRRLPAHTSHLTGDQSGESAAALTSVSRPATVLDHRSNARD</sequence>
<dbReference type="Pfam" id="PF13511">
    <property type="entry name" value="DUF4124"/>
    <property type="match status" value="1"/>
</dbReference>
<dbReference type="AlphaFoldDB" id="A0A545SYA8"/>
<feature type="compositionally biased region" description="Polar residues" evidence="1">
    <location>
        <begin position="235"/>
        <end position="254"/>
    </location>
</feature>
<name>A0A545SYA8_9GAMM</name>
<evidence type="ECO:0000256" key="1">
    <source>
        <dbReference type="SAM" id="MobiDB-lite"/>
    </source>
</evidence>
<evidence type="ECO:0000313" key="4">
    <source>
        <dbReference type="Proteomes" id="UP000319732"/>
    </source>
</evidence>
<dbReference type="Gene3D" id="3.30.1370.120">
    <property type="match status" value="1"/>
</dbReference>
<organism evidence="3 4">
    <name type="scientific">Exilibacterium tricleocarpae</name>
    <dbReference type="NCBI Taxonomy" id="2591008"/>
    <lineage>
        <taxon>Bacteria</taxon>
        <taxon>Pseudomonadati</taxon>
        <taxon>Pseudomonadota</taxon>
        <taxon>Gammaproteobacteria</taxon>
        <taxon>Cellvibrionales</taxon>
        <taxon>Cellvibrionaceae</taxon>
        <taxon>Exilibacterium</taxon>
    </lineage>
</organism>
<dbReference type="InterPro" id="IPR025392">
    <property type="entry name" value="DUF4124"/>
</dbReference>
<keyword evidence="4" id="KW-1185">Reference proteome</keyword>
<protein>
    <recommendedName>
        <fullName evidence="2">DUF4124 domain-containing protein</fullName>
    </recommendedName>
</protein>
<feature type="region of interest" description="Disordered" evidence="1">
    <location>
        <begin position="233"/>
        <end position="267"/>
    </location>
</feature>
<feature type="domain" description="DUF4124" evidence="2">
    <location>
        <begin position="193"/>
        <end position="210"/>
    </location>
</feature>
<dbReference type="OrthoDB" id="9775455at2"/>
<comment type="caution">
    <text evidence="3">The sequence shown here is derived from an EMBL/GenBank/DDBJ whole genome shotgun (WGS) entry which is preliminary data.</text>
</comment>
<reference evidence="3 4" key="1">
    <citation type="submission" date="2019-06" db="EMBL/GenBank/DDBJ databases">
        <title>Whole genome sequence for Cellvibrionaceae sp. R142.</title>
        <authorList>
            <person name="Wang G."/>
        </authorList>
    </citation>
    <scope>NUCLEOTIDE SEQUENCE [LARGE SCALE GENOMIC DNA]</scope>
    <source>
        <strain evidence="3 4">R142</strain>
    </source>
</reference>
<dbReference type="InterPro" id="IPR038591">
    <property type="entry name" value="NolW-like_sf"/>
</dbReference>
<dbReference type="Proteomes" id="UP000319732">
    <property type="component" value="Unassembled WGS sequence"/>
</dbReference>